<keyword evidence="3" id="KW-1185">Reference proteome</keyword>
<keyword evidence="1" id="KW-1133">Transmembrane helix</keyword>
<dbReference type="EMBL" id="JARYZI010000013">
    <property type="protein sequence ID" value="MDH8679546.1"/>
    <property type="molecule type" value="Genomic_DNA"/>
</dbReference>
<protein>
    <submittedName>
        <fullName evidence="2">YeeE/YedE thiosulfate transporter family protein</fullName>
    </submittedName>
</protein>
<dbReference type="RefSeq" id="WP_281095443.1">
    <property type="nucleotide sequence ID" value="NZ_JARYZI010000013.1"/>
</dbReference>
<evidence type="ECO:0000313" key="3">
    <source>
        <dbReference type="Proteomes" id="UP001158045"/>
    </source>
</evidence>
<name>A0ABT6NGK3_9FIRM</name>
<organism evidence="2 3">
    <name type="scientific">Fusibacter bizertensis</name>
    <dbReference type="NCBI Taxonomy" id="1488331"/>
    <lineage>
        <taxon>Bacteria</taxon>
        <taxon>Bacillati</taxon>
        <taxon>Bacillota</taxon>
        <taxon>Clostridia</taxon>
        <taxon>Eubacteriales</taxon>
        <taxon>Eubacteriales Family XII. Incertae Sedis</taxon>
        <taxon>Fusibacter</taxon>
    </lineage>
</organism>
<sequence>MAEQTRPAASRRSSANRKPKKNQIPFGFITVAFIVVVAILLNMNSTNVAFFWITGTAFGFILQKGRFCFTASMRDPYLTGSTSITRAVIIAFALTTIGFTAIKYGYSSAGLPIPGMSYVVPISIATLIGAFMFGIGMVIAGGCASGTLMRVGEGFFMNAIALVFFIIGSLWGAHDFGWWKEFFISKGPSIFLPDVFGWMGAVLLQLFVLLGLYVLAEQYEKKRGSSH</sequence>
<dbReference type="Pfam" id="PF04143">
    <property type="entry name" value="Sulf_transp"/>
    <property type="match status" value="1"/>
</dbReference>
<proteinExistence type="predicted"/>
<feature type="transmembrane region" description="Helical" evidence="1">
    <location>
        <begin position="195"/>
        <end position="216"/>
    </location>
</feature>
<feature type="transmembrane region" description="Helical" evidence="1">
    <location>
        <begin position="87"/>
        <end position="106"/>
    </location>
</feature>
<feature type="transmembrane region" description="Helical" evidence="1">
    <location>
        <begin position="24"/>
        <end position="43"/>
    </location>
</feature>
<gene>
    <name evidence="2" type="ORF">QE109_15410</name>
</gene>
<dbReference type="Proteomes" id="UP001158045">
    <property type="component" value="Unassembled WGS sequence"/>
</dbReference>
<keyword evidence="1" id="KW-0472">Membrane</keyword>
<feature type="transmembrane region" description="Helical" evidence="1">
    <location>
        <begin position="155"/>
        <end position="173"/>
    </location>
</feature>
<reference evidence="2 3" key="1">
    <citation type="submission" date="2023-04" db="EMBL/GenBank/DDBJ databases">
        <title>Fusibacter bizertensis strain WBS, isolated from littoral bottom sediments of the Arctic seas - biochemical and genomic analysis.</title>
        <authorList>
            <person name="Brioukhanov A.L."/>
        </authorList>
    </citation>
    <scope>NUCLEOTIDE SEQUENCE [LARGE SCALE GENOMIC DNA]</scope>
    <source>
        <strain evidence="2 3">WBS</strain>
    </source>
</reference>
<comment type="caution">
    <text evidence="2">The sequence shown here is derived from an EMBL/GenBank/DDBJ whole genome shotgun (WGS) entry which is preliminary data.</text>
</comment>
<accession>A0ABT6NGK3</accession>
<dbReference type="InterPro" id="IPR007272">
    <property type="entry name" value="Sulf_transp_TsuA/YedE"/>
</dbReference>
<evidence type="ECO:0000256" key="1">
    <source>
        <dbReference type="SAM" id="Phobius"/>
    </source>
</evidence>
<feature type="transmembrane region" description="Helical" evidence="1">
    <location>
        <begin position="49"/>
        <end position="67"/>
    </location>
</feature>
<keyword evidence="1" id="KW-0812">Transmembrane</keyword>
<evidence type="ECO:0000313" key="2">
    <source>
        <dbReference type="EMBL" id="MDH8679546.1"/>
    </source>
</evidence>
<feature type="transmembrane region" description="Helical" evidence="1">
    <location>
        <begin position="118"/>
        <end position="143"/>
    </location>
</feature>